<name>A0A8H3WRR4_9PEZI</name>
<accession>A0A8H3WRR4</accession>
<sequence length="282" mass="31497">MSCDPIQNAKRKRPLYDSDDGSPISHLKKETLEGPETRQKSEYVTDTEVDALNLMLFKVSLNASDLPLPSYASEHTRISVREEITTCPREIIDLLLKDHSAGTLQAREDEARRLWQSFIDEADSLSEAQSIGSSGSSVACVANTQAEIPLEGVDREATLSADESWEDGKYGAYMDAAEPSLQSENGPPSDAELHTETGDMMNRSRSRQQCDQPDCCCKCDIPGCCLPCEKIRNEDLLQGQNEEISEIVRREDRILEHGFQHHHNQSREQRQPSPCSSPPSMM</sequence>
<evidence type="ECO:0000256" key="1">
    <source>
        <dbReference type="SAM" id="MobiDB-lite"/>
    </source>
</evidence>
<feature type="compositionally biased region" description="Basic and acidic residues" evidence="1">
    <location>
        <begin position="27"/>
        <end position="41"/>
    </location>
</feature>
<keyword evidence="3" id="KW-1185">Reference proteome</keyword>
<dbReference type="OrthoDB" id="10334992at2759"/>
<dbReference type="AlphaFoldDB" id="A0A8H3WRR4"/>
<dbReference type="Proteomes" id="UP000434172">
    <property type="component" value="Unassembled WGS sequence"/>
</dbReference>
<comment type="caution">
    <text evidence="2">The sequence shown here is derived from an EMBL/GenBank/DDBJ whole genome shotgun (WGS) entry which is preliminary data.</text>
</comment>
<protein>
    <submittedName>
        <fullName evidence="2">Uncharacterized protein</fullName>
    </submittedName>
</protein>
<proteinExistence type="predicted"/>
<dbReference type="EMBL" id="WOWK01000005">
    <property type="protein sequence ID" value="KAF0330816.1"/>
    <property type="molecule type" value="Genomic_DNA"/>
</dbReference>
<gene>
    <name evidence="2" type="ORF">GQ607_001685</name>
</gene>
<feature type="region of interest" description="Disordered" evidence="1">
    <location>
        <begin position="1"/>
        <end position="41"/>
    </location>
</feature>
<feature type="region of interest" description="Disordered" evidence="1">
    <location>
        <begin position="259"/>
        <end position="282"/>
    </location>
</feature>
<organism evidence="2 3">
    <name type="scientific">Colletotrichum asianum</name>
    <dbReference type="NCBI Taxonomy" id="702518"/>
    <lineage>
        <taxon>Eukaryota</taxon>
        <taxon>Fungi</taxon>
        <taxon>Dikarya</taxon>
        <taxon>Ascomycota</taxon>
        <taxon>Pezizomycotina</taxon>
        <taxon>Sordariomycetes</taxon>
        <taxon>Hypocreomycetidae</taxon>
        <taxon>Glomerellales</taxon>
        <taxon>Glomerellaceae</taxon>
        <taxon>Colletotrichum</taxon>
        <taxon>Colletotrichum gloeosporioides species complex</taxon>
    </lineage>
</organism>
<evidence type="ECO:0000313" key="2">
    <source>
        <dbReference type="EMBL" id="KAF0330816.1"/>
    </source>
</evidence>
<reference evidence="2 3" key="1">
    <citation type="submission" date="2019-12" db="EMBL/GenBank/DDBJ databases">
        <title>A genome sequence resource for the geographically widespread anthracnose pathogen Colletotrichum asianum.</title>
        <authorList>
            <person name="Meng Y."/>
        </authorList>
    </citation>
    <scope>NUCLEOTIDE SEQUENCE [LARGE SCALE GENOMIC DNA]</scope>
    <source>
        <strain evidence="2 3">ICMP 18580</strain>
    </source>
</reference>
<evidence type="ECO:0000313" key="3">
    <source>
        <dbReference type="Proteomes" id="UP000434172"/>
    </source>
</evidence>
<feature type="compositionally biased region" description="Basic and acidic residues" evidence="1">
    <location>
        <begin position="259"/>
        <end position="270"/>
    </location>
</feature>